<dbReference type="Proteomes" id="UP000324701">
    <property type="component" value="Unassembled WGS sequence"/>
</dbReference>
<evidence type="ECO:0000313" key="1">
    <source>
        <dbReference type="EMBL" id="KAA1248233.1"/>
    </source>
</evidence>
<organism evidence="1 2">
    <name type="scientific">Mycobacterium simiae</name>
    <name type="common">Mycobacterium habana</name>
    <dbReference type="NCBI Taxonomy" id="1784"/>
    <lineage>
        <taxon>Bacteria</taxon>
        <taxon>Bacillati</taxon>
        <taxon>Actinomycetota</taxon>
        <taxon>Actinomycetes</taxon>
        <taxon>Mycobacteriales</taxon>
        <taxon>Mycobacteriaceae</taxon>
        <taxon>Mycobacterium</taxon>
        <taxon>Mycobacterium simiae complex</taxon>
    </lineage>
</organism>
<gene>
    <name evidence="1" type="ORF">F0Q45_21755</name>
</gene>
<proteinExistence type="predicted"/>
<reference evidence="1 2" key="1">
    <citation type="submission" date="2019-09" db="EMBL/GenBank/DDBJ databases">
        <title>Report of infection by Mycobacterium simiae a patient suffering from pulmonary tuberculosis.</title>
        <authorList>
            <person name="Mohanty P.S."/>
            <person name="Bansal A.K."/>
            <person name="Singh H."/>
            <person name="Sharma S."/>
            <person name="Patil S.A."/>
            <person name="Upadhaya P."/>
            <person name="Singh P.K."/>
            <person name="Kumar D."/>
            <person name="Kumar S."/>
            <person name="Singh R.K."/>
            <person name="Chaudhary B."/>
        </authorList>
    </citation>
    <scope>NUCLEOTIDE SEQUENCE [LARGE SCALE GENOMIC DNA]</scope>
    <source>
        <strain evidence="1 2">JAL-560-SIM</strain>
    </source>
</reference>
<protein>
    <submittedName>
        <fullName evidence="1">Helix-turn-helix domain-containing protein</fullName>
    </submittedName>
</protein>
<dbReference type="EMBL" id="VTZN01000183">
    <property type="protein sequence ID" value="KAA1248233.1"/>
    <property type="molecule type" value="Genomic_DNA"/>
</dbReference>
<keyword evidence="2" id="KW-1185">Reference proteome</keyword>
<comment type="caution">
    <text evidence="1">The sequence shown here is derived from an EMBL/GenBank/DDBJ whole genome shotgun (WGS) entry which is preliminary data.</text>
</comment>
<dbReference type="OrthoDB" id="4753194at2"/>
<name>A0A5B1BLC3_MYCSI</name>
<evidence type="ECO:0000313" key="2">
    <source>
        <dbReference type="Proteomes" id="UP000324701"/>
    </source>
</evidence>
<accession>A0A5B1BLC3</accession>
<dbReference type="AlphaFoldDB" id="A0A5B1BLC3"/>
<sequence>MEPEFIDKNTTCLVLGGISHDRLESLMRAGEIVPKMIGGRVVFPLAEVRRFARECPSWEPRRRR</sequence>